<evidence type="ECO:0000313" key="2">
    <source>
        <dbReference type="EMBL" id="KAL2083054.1"/>
    </source>
</evidence>
<organism evidence="2 3">
    <name type="scientific">Coilia grayii</name>
    <name type="common">Gray's grenadier anchovy</name>
    <dbReference type="NCBI Taxonomy" id="363190"/>
    <lineage>
        <taxon>Eukaryota</taxon>
        <taxon>Metazoa</taxon>
        <taxon>Chordata</taxon>
        <taxon>Craniata</taxon>
        <taxon>Vertebrata</taxon>
        <taxon>Euteleostomi</taxon>
        <taxon>Actinopterygii</taxon>
        <taxon>Neopterygii</taxon>
        <taxon>Teleostei</taxon>
        <taxon>Clupei</taxon>
        <taxon>Clupeiformes</taxon>
        <taxon>Clupeoidei</taxon>
        <taxon>Engraulidae</taxon>
        <taxon>Coilinae</taxon>
        <taxon>Coilia</taxon>
    </lineage>
</organism>
<name>A0ABD1J7K6_9TELE</name>
<feature type="region of interest" description="Disordered" evidence="1">
    <location>
        <begin position="37"/>
        <end position="92"/>
    </location>
</feature>
<sequence length="431" mass="50347">MAQQCWNGWGRGENSGQRPWNSLVNMGNSGQQLWNGRGRRGNSGHQRWNGRGRRGNYGHQRWNGRGRRRNYGHQRWNGRRRRGNSVQQPWNGRGRRVNFCQQLWNGRADRESRVQRRRNDRGIRESYVQGVHMSIDQLKTKDLHHKDYITRNVSKPSEVPYRFSVPHYPHPVEFHTYRVAHVTTKDGMHGILDSGGFKGGQRSGFLCWGLVIGPEDIAAAEQRYLEKLFPARTPWEKSRQMPFLHNFTTSPVFKDGSRYGNFRFSFSLPDVLQAYSTQFCGGKEPVLRVWETIVYKQEVMYTVLVHSPDVHDYDGFPVLGHNDNMCAYQNSEIMWHAQAISKTHKFRLIKNRDEKQVSAESVQVNVYYVWDHVTLNFHIPKSRVLSFPLEKLHDCLTACRNEHPGLNKLIGYKRAKKIVDKKKAITWAHLL</sequence>
<feature type="compositionally biased region" description="Basic residues" evidence="1">
    <location>
        <begin position="37"/>
        <end position="83"/>
    </location>
</feature>
<gene>
    <name evidence="2" type="ORF">ACEWY4_020827</name>
</gene>
<evidence type="ECO:0000313" key="3">
    <source>
        <dbReference type="Proteomes" id="UP001591681"/>
    </source>
</evidence>
<accession>A0ABD1J7K6</accession>
<evidence type="ECO:0000256" key="1">
    <source>
        <dbReference type="SAM" id="MobiDB-lite"/>
    </source>
</evidence>
<proteinExistence type="predicted"/>
<dbReference type="Proteomes" id="UP001591681">
    <property type="component" value="Unassembled WGS sequence"/>
</dbReference>
<dbReference type="AlphaFoldDB" id="A0ABD1J7K6"/>
<protein>
    <submittedName>
        <fullName evidence="2">Uncharacterized protein</fullName>
    </submittedName>
</protein>
<reference evidence="2 3" key="1">
    <citation type="submission" date="2024-09" db="EMBL/GenBank/DDBJ databases">
        <title>A chromosome-level genome assembly of Gray's grenadier anchovy, Coilia grayii.</title>
        <authorList>
            <person name="Fu Z."/>
        </authorList>
    </citation>
    <scope>NUCLEOTIDE SEQUENCE [LARGE SCALE GENOMIC DNA]</scope>
    <source>
        <strain evidence="2">G4</strain>
        <tissue evidence="2">Muscle</tissue>
    </source>
</reference>
<dbReference type="EMBL" id="JBHFQA010000018">
    <property type="protein sequence ID" value="KAL2083054.1"/>
    <property type="molecule type" value="Genomic_DNA"/>
</dbReference>
<keyword evidence="3" id="KW-1185">Reference proteome</keyword>
<comment type="caution">
    <text evidence="2">The sequence shown here is derived from an EMBL/GenBank/DDBJ whole genome shotgun (WGS) entry which is preliminary data.</text>
</comment>